<evidence type="ECO:0000313" key="5">
    <source>
        <dbReference type="EMBL" id="RHN44496.1"/>
    </source>
</evidence>
<dbReference type="HOGENOM" id="CLU_036549_0_0_1"/>
<dbReference type="PANTHER" id="PTHR34145:SF28">
    <property type="entry name" value="F-BOX DOMAIN-CONTAINING PROTEIN"/>
    <property type="match status" value="1"/>
</dbReference>
<dbReference type="Gramene" id="rna38623">
    <property type="protein sequence ID" value="RHN44496.1"/>
    <property type="gene ID" value="gene38623"/>
</dbReference>
<dbReference type="Proteomes" id="UP000002051">
    <property type="component" value="Unassembled WGS sequence"/>
</dbReference>
<accession>G7KR02</accession>
<reference evidence="6" key="5">
    <citation type="submission" date="2015-04" db="UniProtKB">
        <authorList>
            <consortium name="EnsemblPlants"/>
        </authorList>
    </citation>
    <scope>IDENTIFICATION</scope>
    <source>
        <strain evidence="6">cv. Jemalong A17</strain>
    </source>
</reference>
<organism evidence="3">
    <name type="scientific">Medicago truncatula</name>
    <name type="common">Barrel medic</name>
    <name type="synonym">Medicago tribuloides</name>
    <dbReference type="NCBI Taxonomy" id="3880"/>
    <lineage>
        <taxon>Eukaryota</taxon>
        <taxon>Viridiplantae</taxon>
        <taxon>Streptophyta</taxon>
        <taxon>Embryophyta</taxon>
        <taxon>Tracheophyta</taxon>
        <taxon>Spermatophyta</taxon>
        <taxon>Magnoliopsida</taxon>
        <taxon>eudicotyledons</taxon>
        <taxon>Gunneridae</taxon>
        <taxon>Pentapetalae</taxon>
        <taxon>rosids</taxon>
        <taxon>fabids</taxon>
        <taxon>Fabales</taxon>
        <taxon>Fabaceae</taxon>
        <taxon>Papilionoideae</taxon>
        <taxon>50 kb inversion clade</taxon>
        <taxon>NPAAA clade</taxon>
        <taxon>Hologalegina</taxon>
        <taxon>IRL clade</taxon>
        <taxon>Trifolieae</taxon>
        <taxon>Medicago</taxon>
    </lineage>
</organism>
<reference evidence="4 7" key="3">
    <citation type="journal article" date="2011" name="Nature">
        <title>The Medicago genome provides insight into the evolution of rhizobial symbioses.</title>
        <authorList>
            <person name="Young N.D."/>
            <person name="Debelle F."/>
            <person name="Oldroyd G.E."/>
            <person name="Geurts R."/>
            <person name="Cannon S.B."/>
            <person name="Udvardi M.K."/>
            <person name="Benedito V.A."/>
            <person name="Mayer K.F."/>
            <person name="Gouzy J."/>
            <person name="Schoof H."/>
            <person name="Van de Peer Y."/>
            <person name="Proost S."/>
            <person name="Cook D.R."/>
            <person name="Meyers B.C."/>
            <person name="Spannagl M."/>
            <person name="Cheung F."/>
            <person name="De Mita S."/>
            <person name="Krishnakumar V."/>
            <person name="Gundlach H."/>
            <person name="Zhou S."/>
            <person name="Mudge J."/>
            <person name="Bharti A.K."/>
            <person name="Murray J.D."/>
            <person name="Naoumkina M.A."/>
            <person name="Rosen B."/>
            <person name="Silverstein K.A."/>
            <person name="Tang H."/>
            <person name="Rombauts S."/>
            <person name="Zhao P.X."/>
            <person name="Zhou P."/>
            <person name="Barbe V."/>
            <person name="Bardou P."/>
            <person name="Bechner M."/>
            <person name="Bellec A."/>
            <person name="Berger A."/>
            <person name="Berges H."/>
            <person name="Bidwell S."/>
            <person name="Bisseling T."/>
            <person name="Choisne N."/>
            <person name="Couloux A."/>
            <person name="Denny R."/>
            <person name="Deshpande S."/>
            <person name="Dai X."/>
            <person name="Doyle J.J."/>
            <person name="Dudez A.M."/>
            <person name="Farmer A.D."/>
            <person name="Fouteau S."/>
            <person name="Franken C."/>
            <person name="Gibelin C."/>
            <person name="Gish J."/>
            <person name="Goldstein S."/>
            <person name="Gonzalez A.J."/>
            <person name="Green P.J."/>
            <person name="Hallab A."/>
            <person name="Hartog M."/>
            <person name="Hua A."/>
            <person name="Humphray S.J."/>
            <person name="Jeong D.H."/>
            <person name="Jing Y."/>
            <person name="Jocker A."/>
            <person name="Kenton S.M."/>
            <person name="Kim D.J."/>
            <person name="Klee K."/>
            <person name="Lai H."/>
            <person name="Lang C."/>
            <person name="Lin S."/>
            <person name="Macmil S.L."/>
            <person name="Magdelenat G."/>
            <person name="Matthews L."/>
            <person name="McCorrison J."/>
            <person name="Monaghan E.L."/>
            <person name="Mun J.H."/>
            <person name="Najar F.Z."/>
            <person name="Nicholson C."/>
            <person name="Noirot C."/>
            <person name="O'Bleness M."/>
            <person name="Paule C.R."/>
            <person name="Poulain J."/>
            <person name="Prion F."/>
            <person name="Qin B."/>
            <person name="Qu C."/>
            <person name="Retzel E.F."/>
            <person name="Riddle C."/>
            <person name="Sallet E."/>
            <person name="Samain S."/>
            <person name="Samson N."/>
            <person name="Sanders I."/>
            <person name="Saurat O."/>
            <person name="Scarpelli C."/>
            <person name="Schiex T."/>
            <person name="Segurens B."/>
            <person name="Severin A.J."/>
            <person name="Sherrier D.J."/>
            <person name="Shi R."/>
            <person name="Sims S."/>
            <person name="Singer S.R."/>
            <person name="Sinharoy S."/>
            <person name="Sterck L."/>
            <person name="Viollet A."/>
            <person name="Wang B.B."/>
            <person name="Wang K."/>
            <person name="Wang M."/>
            <person name="Wang X."/>
            <person name="Warfsmann J."/>
            <person name="Weissenbach J."/>
            <person name="White D.D."/>
            <person name="White J.D."/>
            <person name="Wiley G.B."/>
            <person name="Wincker P."/>
            <person name="Xing Y."/>
            <person name="Yang L."/>
            <person name="Yao Z."/>
            <person name="Ying F."/>
            <person name="Zhai J."/>
            <person name="Zhou L."/>
            <person name="Zuber A."/>
            <person name="Denarie J."/>
            <person name="Dixon R.A."/>
            <person name="May G.D."/>
            <person name="Schwartz D.C."/>
            <person name="Rogers J."/>
            <person name="Quetier F."/>
            <person name="Town C.D."/>
            <person name="Roe B.A."/>
        </authorList>
    </citation>
    <scope>NUCLEOTIDE SEQUENCE [LARGE SCALE GENOMIC DNA]</scope>
    <source>
        <strain evidence="4">A17</strain>
        <strain evidence="6 7">cv. Jemalong A17</strain>
    </source>
</reference>
<dbReference type="PaxDb" id="3880-AES77725"/>
<dbReference type="InterPro" id="IPR053772">
    <property type="entry name" value="At1g61320/At1g61330-like"/>
</dbReference>
<dbReference type="PANTHER" id="PTHR34145">
    <property type="entry name" value="OS02G0105600 PROTEIN"/>
    <property type="match status" value="1"/>
</dbReference>
<accession>A2Q1T0</accession>
<reference evidence="3" key="1">
    <citation type="submission" date="2004-12" db="EMBL/GenBank/DDBJ databases">
        <authorList>
            <person name="Town C.D."/>
        </authorList>
    </citation>
    <scope>NUCLEOTIDE SEQUENCE</scope>
</reference>
<gene>
    <name evidence="6" type="primary">11428498</name>
    <name evidence="4" type="ordered locus">MTR_7g016460</name>
    <name evidence="3" type="ORF">MtrDRAFT_AC149039g12v2</name>
    <name evidence="5" type="ORF">MtrunA17_Chr7g0220051</name>
</gene>
<keyword evidence="7" id="KW-1185">Reference proteome</keyword>
<dbReference type="EMBL" id="PSQE01000007">
    <property type="protein sequence ID" value="RHN44496.1"/>
    <property type="molecule type" value="Genomic_DNA"/>
</dbReference>
<dbReference type="AlphaFoldDB" id="A2Q1T0"/>
<dbReference type="SUPFAM" id="SSF52047">
    <property type="entry name" value="RNI-like"/>
    <property type="match status" value="1"/>
</dbReference>
<evidence type="ECO:0000313" key="4">
    <source>
        <dbReference type="EMBL" id="AES77725.2"/>
    </source>
</evidence>
<feature type="domain" description="F-box/LRR-repeat protein 15/At3g58940/PEG3-like LRR" evidence="2">
    <location>
        <begin position="56"/>
        <end position="192"/>
    </location>
</feature>
<dbReference type="EMBL" id="CM001223">
    <property type="protein sequence ID" value="AES77725.2"/>
    <property type="molecule type" value="Genomic_DNA"/>
</dbReference>
<dbReference type="InterPro" id="IPR055411">
    <property type="entry name" value="LRR_FXL15/At3g58940/PEG3-like"/>
</dbReference>
<reference evidence="4 7" key="4">
    <citation type="journal article" date="2014" name="BMC Genomics">
        <title>An improved genome release (version Mt4.0) for the model legume Medicago truncatula.</title>
        <authorList>
            <person name="Tang H."/>
            <person name="Krishnakumar V."/>
            <person name="Bidwell S."/>
            <person name="Rosen B."/>
            <person name="Chan A."/>
            <person name="Zhou S."/>
            <person name="Gentzbittel L."/>
            <person name="Childs K.L."/>
            <person name="Yandell M."/>
            <person name="Gundlach H."/>
            <person name="Mayer K.F."/>
            <person name="Schwartz D.C."/>
            <person name="Town C.D."/>
        </authorList>
    </citation>
    <scope>GENOME REANNOTATION</scope>
    <source>
        <strain evidence="6 7">cv. Jemalong A17</strain>
    </source>
</reference>
<name>A2Q1T0_MEDTR</name>
<reference evidence="3" key="2">
    <citation type="submission" date="2007-03" db="EMBL/GenBank/DDBJ databases">
        <authorList>
            <consortium name="The International Medicago Genome Annotation Group"/>
        </authorList>
    </citation>
    <scope>NUCLEOTIDE SEQUENCE</scope>
</reference>
<dbReference type="InterPro" id="IPR055357">
    <property type="entry name" value="LRR_At1g61320_AtMIF1"/>
</dbReference>
<evidence type="ECO:0000313" key="3">
    <source>
        <dbReference type="EMBL" id="ABN05895.1"/>
    </source>
</evidence>
<evidence type="ECO:0000259" key="1">
    <source>
        <dbReference type="Pfam" id="PF23622"/>
    </source>
</evidence>
<dbReference type="Pfam" id="PF24758">
    <property type="entry name" value="LRR_At5g56370"/>
    <property type="match status" value="1"/>
</dbReference>
<proteinExistence type="predicted"/>
<dbReference type="EMBL" id="AC149039">
    <property type="protein sequence ID" value="ABN05895.1"/>
    <property type="molecule type" value="Genomic_DNA"/>
</dbReference>
<dbReference type="Gene3D" id="3.80.10.10">
    <property type="entry name" value="Ribonuclease Inhibitor"/>
    <property type="match status" value="1"/>
</dbReference>
<evidence type="ECO:0000313" key="6">
    <source>
        <dbReference type="EnsemblPlants" id="AES77725"/>
    </source>
</evidence>
<dbReference type="EnsemblPlants" id="AES77725">
    <property type="protein sequence ID" value="AES77725"/>
    <property type="gene ID" value="MTR_7g016460"/>
</dbReference>
<sequence>MLFPELIDDFVRKIQNYIYYVNTRLLRFYDNGLVIKKFKLAVYNGERFSYMLKDIDLWLKLASECGVEGIHLYLPYGLDQDECYVLPKGVIEVKSITELVLMGGIKVDTSFMNHSIKFFSLRVLSLKHVLSRDENAIEHLISCCPLIEHITLRFVDNMKSLSIHGLLKLKTVKVEGIQEVYIDAPYLEKLRFCPDDFFAPYKIGFDRCQNLKYLSLESCIIANKWFLELFPKFPFLESLELDSCTMSEKINISSVQLKVLEISFCSDMKEINIDAPNLLSFVYYSVGCGSSDPIISYLRSSSQLKVYMNFFIDYYHHLCNLREFVQNIKPQNVLSSLSIYIRKPFEDVQQPVVFQASSPPPSIKHLHLICVPQSETLFSSIVNILLSSCCPAFISLNPHSKAFIEFLYETLIERKGDDCLCSSSDTKCWWHGLKNVKVISSMKIDDNIDFKTILELLPIGEKFSFMLEF</sequence>
<feature type="domain" description="At1g61320/AtMIF1 LRR" evidence="1">
    <location>
        <begin position="202"/>
        <end position="328"/>
    </location>
</feature>
<protein>
    <submittedName>
        <fullName evidence="4">F-box protein, putative</fullName>
    </submittedName>
    <submittedName>
        <fullName evidence="5">Putative leucine-rich repeat domain, L domain-containing protein</fullName>
    </submittedName>
</protein>
<reference evidence="5" key="6">
    <citation type="journal article" date="2018" name="Nat. Plants">
        <title>Whole-genome landscape of Medicago truncatula symbiotic genes.</title>
        <authorList>
            <person name="Pecrix Y."/>
            <person name="Gamas P."/>
            <person name="Carrere S."/>
        </authorList>
    </citation>
    <scope>NUCLEOTIDE SEQUENCE</scope>
    <source>
        <tissue evidence="5">Leaves</tissue>
    </source>
</reference>
<evidence type="ECO:0000313" key="7">
    <source>
        <dbReference type="Proteomes" id="UP000002051"/>
    </source>
</evidence>
<evidence type="ECO:0000259" key="2">
    <source>
        <dbReference type="Pfam" id="PF24758"/>
    </source>
</evidence>
<dbReference type="eggNOG" id="ENOG502S269">
    <property type="taxonomic scope" value="Eukaryota"/>
</dbReference>
<dbReference type="InterPro" id="IPR032675">
    <property type="entry name" value="LRR_dom_sf"/>
</dbReference>
<dbReference type="Proteomes" id="UP000265566">
    <property type="component" value="Chromosome 7"/>
</dbReference>
<dbReference type="Pfam" id="PF23622">
    <property type="entry name" value="LRR_At1g61320_AtMIF1"/>
    <property type="match status" value="1"/>
</dbReference>
<accession>A0A0C3W276</accession>